<gene>
    <name evidence="1" type="ORF">CTRU02_210171</name>
</gene>
<keyword evidence="1" id="KW-0418">Kinase</keyword>
<protein>
    <submittedName>
        <fullName evidence="1">Serine/threonine-protein kinase Nek6</fullName>
    </submittedName>
</protein>
<name>A0ACC3YUJ9_COLTU</name>
<sequence>MPAVKTAFASPWKCLNIRNASRGDFVLIQVQGPEGSIIARFRRNRENEDTLENKLIAYYEALETETEAAGRAFPVSEDLSQQVEEAVEHICADYRKYVEADALLDVYTKDHLVCGKITRETESFQQYLSLLRPFHSIVGEEKPTTRGQNEVISFGDLIFDFAFQSFRGTCFKCSVPKHHIENMVFKGFSFADFLAFPRQDFECRRDAMYREMKVLSKVIPPHEHIIGASEFQVAATASSPFITGVLYPLYSRGTVAQALKMNSSLGKRVPLVLKAKWAFQIVSAMAHTHFNAPSWHQDIKPSNFLLDENDDIVIIDWEQGVGGITTFIAAPEANGCLEVHSSASAGTEKLIYEEYQGPPRINNIIGTPKWDVFPQWKIDCPRAVELADVYGIGVSLFVILEEIPLNNAPGNEDYAGVRVSWTSRSADVPQSWKDVVELCIAKDPNERMGLSQLVEFWRHEYQDLLEKDGQL</sequence>
<evidence type="ECO:0000313" key="1">
    <source>
        <dbReference type="EMBL" id="KAL0935580.1"/>
    </source>
</evidence>
<accession>A0ACC3YUJ9</accession>
<comment type="caution">
    <text evidence="1">The sequence shown here is derived from an EMBL/GenBank/DDBJ whole genome shotgun (WGS) entry which is preliminary data.</text>
</comment>
<organism evidence="1 2">
    <name type="scientific">Colletotrichum truncatum</name>
    <name type="common">Anthracnose fungus</name>
    <name type="synonym">Colletotrichum capsici</name>
    <dbReference type="NCBI Taxonomy" id="5467"/>
    <lineage>
        <taxon>Eukaryota</taxon>
        <taxon>Fungi</taxon>
        <taxon>Dikarya</taxon>
        <taxon>Ascomycota</taxon>
        <taxon>Pezizomycotina</taxon>
        <taxon>Sordariomycetes</taxon>
        <taxon>Hypocreomycetidae</taxon>
        <taxon>Glomerellales</taxon>
        <taxon>Glomerellaceae</taxon>
        <taxon>Colletotrichum</taxon>
        <taxon>Colletotrichum truncatum species complex</taxon>
    </lineage>
</organism>
<evidence type="ECO:0000313" key="2">
    <source>
        <dbReference type="Proteomes" id="UP000805649"/>
    </source>
</evidence>
<keyword evidence="2" id="KW-1185">Reference proteome</keyword>
<dbReference type="EMBL" id="VUJX02000006">
    <property type="protein sequence ID" value="KAL0935580.1"/>
    <property type="molecule type" value="Genomic_DNA"/>
</dbReference>
<keyword evidence="1" id="KW-0808">Transferase</keyword>
<reference evidence="1 2" key="1">
    <citation type="journal article" date="2020" name="Phytopathology">
        <title>Genome Sequence Resources of Colletotrichum truncatum, C. plurivorum, C. musicola, and C. sojae: Four Species Pathogenic to Soybean (Glycine max).</title>
        <authorList>
            <person name="Rogerio F."/>
            <person name="Boufleur T.R."/>
            <person name="Ciampi-Guillardi M."/>
            <person name="Sukno S.A."/>
            <person name="Thon M.R."/>
            <person name="Massola Junior N.S."/>
            <person name="Baroncelli R."/>
        </authorList>
    </citation>
    <scope>NUCLEOTIDE SEQUENCE [LARGE SCALE GENOMIC DNA]</scope>
    <source>
        <strain evidence="1 2">CMES1059</strain>
    </source>
</reference>
<dbReference type="Proteomes" id="UP000805649">
    <property type="component" value="Unassembled WGS sequence"/>
</dbReference>
<proteinExistence type="predicted"/>